<evidence type="ECO:0008006" key="4">
    <source>
        <dbReference type="Google" id="ProtNLM"/>
    </source>
</evidence>
<dbReference type="EMBL" id="CP011371">
    <property type="protein sequence ID" value="AKJ27823.1"/>
    <property type="molecule type" value="Genomic_DNA"/>
</dbReference>
<organism evidence="2 3">
    <name type="scientific">Caldimonas brevitalea</name>
    <dbReference type="NCBI Taxonomy" id="413882"/>
    <lineage>
        <taxon>Bacteria</taxon>
        <taxon>Pseudomonadati</taxon>
        <taxon>Pseudomonadota</taxon>
        <taxon>Betaproteobacteria</taxon>
        <taxon>Burkholderiales</taxon>
        <taxon>Sphaerotilaceae</taxon>
        <taxon>Caldimonas</taxon>
    </lineage>
</organism>
<dbReference type="InterPro" id="IPR053716">
    <property type="entry name" value="Flag_assembly_chemotaxis_eff"/>
</dbReference>
<dbReference type="STRING" id="413882.AAW51_1132"/>
<evidence type="ECO:0000313" key="3">
    <source>
        <dbReference type="Proteomes" id="UP000035352"/>
    </source>
</evidence>
<dbReference type="KEGG" id="pbh:AAW51_1132"/>
<dbReference type="RefSeq" id="WP_047193824.1">
    <property type="nucleotide sequence ID" value="NZ_CP011371.1"/>
</dbReference>
<dbReference type="PATRIC" id="fig|413882.6.peg.1194"/>
<keyword evidence="1" id="KW-0175">Coiled coil</keyword>
<sequence>MSNTEIKALRTLVMVRKRQGERLEEALKAQRQALADAEAARAQAEEHRETCVQRHQEAEQDRLALTSGVFTPAALRAQDFRIQDLASAIVQAAQALQQQDAQVNRQREQVDAVQAAIRRNNQRIEGFENRIAVLRSLREQAAEELAEEETEETAVAKLCMRRRNREQAEA</sequence>
<proteinExistence type="predicted"/>
<protein>
    <recommendedName>
        <fullName evidence="4">Type III secretion protein</fullName>
    </recommendedName>
</protein>
<evidence type="ECO:0000256" key="1">
    <source>
        <dbReference type="SAM" id="Coils"/>
    </source>
</evidence>
<gene>
    <name evidence="2" type="ORF">AAW51_1132</name>
</gene>
<dbReference type="OrthoDB" id="9155001at2"/>
<keyword evidence="3" id="KW-1185">Reference proteome</keyword>
<feature type="coiled-coil region" evidence="1">
    <location>
        <begin position="89"/>
        <end position="151"/>
    </location>
</feature>
<reference evidence="2 3" key="1">
    <citation type="submission" date="2015-05" db="EMBL/GenBank/DDBJ databases">
        <authorList>
            <person name="Tang B."/>
            <person name="Yu Y."/>
        </authorList>
    </citation>
    <scope>NUCLEOTIDE SEQUENCE [LARGE SCALE GENOMIC DNA]</scope>
    <source>
        <strain evidence="2 3">DSM 7029</strain>
    </source>
</reference>
<feature type="coiled-coil region" evidence="1">
    <location>
        <begin position="20"/>
        <end position="61"/>
    </location>
</feature>
<dbReference type="InterPro" id="IPR013392">
    <property type="entry name" value="T3SS_HrpB7"/>
</dbReference>
<evidence type="ECO:0000313" key="2">
    <source>
        <dbReference type="EMBL" id="AKJ27823.1"/>
    </source>
</evidence>
<dbReference type="Gene3D" id="1.10.287.1700">
    <property type="match status" value="1"/>
</dbReference>
<dbReference type="Pfam" id="PF09486">
    <property type="entry name" value="HrpB7"/>
    <property type="match status" value="1"/>
</dbReference>
<dbReference type="Proteomes" id="UP000035352">
    <property type="component" value="Chromosome"/>
</dbReference>
<name>A0A0G3BIN0_9BURK</name>
<dbReference type="AlphaFoldDB" id="A0A0G3BIN0"/>
<accession>A0A0G3BIN0</accession>